<comment type="caution">
    <text evidence="3">The sequence shown here is derived from an EMBL/GenBank/DDBJ whole genome shotgun (WGS) entry which is preliminary data.</text>
</comment>
<dbReference type="eggNOG" id="COG5452">
    <property type="taxonomic scope" value="Bacteria"/>
</dbReference>
<dbReference type="EMBL" id="ARYM01000003">
    <property type="protein sequence ID" value="KCZ99882.1"/>
    <property type="molecule type" value="Genomic_DNA"/>
</dbReference>
<protein>
    <recommendedName>
        <fullName evidence="2">Ubiquinol-cytochrome c chaperone domain-containing protein</fullName>
    </recommendedName>
</protein>
<dbReference type="OrthoDB" id="7158889at2"/>
<evidence type="ECO:0000256" key="1">
    <source>
        <dbReference type="ARBA" id="ARBA00006436"/>
    </source>
</evidence>
<organism evidence="3 4">
    <name type="scientific">Hyphomonas polymorpha PS728</name>
    <dbReference type="NCBI Taxonomy" id="1280954"/>
    <lineage>
        <taxon>Bacteria</taxon>
        <taxon>Pseudomonadati</taxon>
        <taxon>Pseudomonadota</taxon>
        <taxon>Alphaproteobacteria</taxon>
        <taxon>Hyphomonadales</taxon>
        <taxon>Hyphomonadaceae</taxon>
        <taxon>Hyphomonas</taxon>
    </lineage>
</organism>
<gene>
    <name evidence="3" type="ORF">HPO_03284</name>
</gene>
<evidence type="ECO:0000259" key="2">
    <source>
        <dbReference type="Pfam" id="PF03981"/>
    </source>
</evidence>
<dbReference type="AlphaFoldDB" id="A0A062VJS5"/>
<proteinExistence type="inferred from homology"/>
<feature type="domain" description="Ubiquinol-cytochrome c chaperone" evidence="2">
    <location>
        <begin position="38"/>
        <end position="174"/>
    </location>
</feature>
<keyword evidence="4" id="KW-1185">Reference proteome</keyword>
<dbReference type="InterPro" id="IPR021150">
    <property type="entry name" value="Ubiq_cyt_c_chap"/>
</dbReference>
<evidence type="ECO:0000313" key="3">
    <source>
        <dbReference type="EMBL" id="KCZ99882.1"/>
    </source>
</evidence>
<dbReference type="Proteomes" id="UP000027100">
    <property type="component" value="Unassembled WGS sequence"/>
</dbReference>
<reference evidence="3 4" key="1">
    <citation type="journal article" date="2014" name="Antonie Van Leeuwenhoek">
        <title>Hyphomonas beringensis sp. nov. and Hyphomonas chukchiensis sp. nov., isolated from surface seawater of the Bering Sea and Chukchi Sea.</title>
        <authorList>
            <person name="Li C."/>
            <person name="Lai Q."/>
            <person name="Li G."/>
            <person name="Dong C."/>
            <person name="Wang J."/>
            <person name="Liao Y."/>
            <person name="Shao Z."/>
        </authorList>
    </citation>
    <scope>NUCLEOTIDE SEQUENCE [LARGE SCALE GENOMIC DNA]</scope>
    <source>
        <strain evidence="3 4">PS728</strain>
    </source>
</reference>
<sequence>MIAFSGSWFRRRGALKKAVAEAHGRLVREALMPVHYETRGVPDTFEGRAQMVTVMTALACARFAEVGGPLAAELTERLNARVLDGFDAAFREKGVGDHSIARKVRTLAEAHSGLGRALVEALKADDSREALAEVLQRNGVTRADTAGALATAMRGYQALFAGQNDTEILSGGFACGGSAPAV</sequence>
<dbReference type="STRING" id="1280954.HPO_03284"/>
<evidence type="ECO:0000313" key="4">
    <source>
        <dbReference type="Proteomes" id="UP000027100"/>
    </source>
</evidence>
<name>A0A062VJS5_9PROT</name>
<comment type="similarity">
    <text evidence="1">Belongs to the UPF0174 family.</text>
</comment>
<dbReference type="RefSeq" id="WP_035594440.1">
    <property type="nucleotide sequence ID" value="NZ_ARYM01000003.1"/>
</dbReference>
<dbReference type="Pfam" id="PF03981">
    <property type="entry name" value="Ubiq_cyt_C_chap"/>
    <property type="match status" value="1"/>
</dbReference>
<accession>A0A062VJS5</accession>
<dbReference type="PATRIC" id="fig|1280954.3.peg.670"/>